<protein>
    <submittedName>
        <fullName evidence="1">Uncharacterized protein</fullName>
    </submittedName>
</protein>
<accession>A0A5J4RTX9</accession>
<reference evidence="1" key="1">
    <citation type="submission" date="2019-03" db="EMBL/GenBank/DDBJ databases">
        <title>Single cell metagenomics reveals metabolic interactions within the superorganism composed of flagellate Streblomastix strix and complex community of Bacteroidetes bacteria on its surface.</title>
        <authorList>
            <person name="Treitli S.C."/>
            <person name="Kolisko M."/>
            <person name="Husnik F."/>
            <person name="Keeling P."/>
            <person name="Hampl V."/>
        </authorList>
    </citation>
    <scope>NUCLEOTIDE SEQUENCE</scope>
    <source>
        <strain evidence="1">STM</strain>
    </source>
</reference>
<organism evidence="1">
    <name type="scientific">termite gut metagenome</name>
    <dbReference type="NCBI Taxonomy" id="433724"/>
    <lineage>
        <taxon>unclassified sequences</taxon>
        <taxon>metagenomes</taxon>
        <taxon>organismal metagenomes</taxon>
    </lineage>
</organism>
<gene>
    <name evidence="1" type="ORF">EZS27_014993</name>
</gene>
<name>A0A5J4RTX9_9ZZZZ</name>
<sequence>MKRVQGTEGFAPIECINPQTNKWAARWAEESNEGKTDEDGKPLSGVSYMEETFDHEPTWNEVSERVTEARKEQYQLRSDGLYISVQKYRARDQAEKADNAEAEWLEELQAIELEYPKP</sequence>
<evidence type="ECO:0000313" key="1">
    <source>
        <dbReference type="EMBL" id="KAA6336882.1"/>
    </source>
</evidence>
<dbReference type="AlphaFoldDB" id="A0A5J4RTX9"/>
<dbReference type="EMBL" id="SNRY01000751">
    <property type="protein sequence ID" value="KAA6336882.1"/>
    <property type="molecule type" value="Genomic_DNA"/>
</dbReference>
<proteinExistence type="predicted"/>
<comment type="caution">
    <text evidence="1">The sequence shown here is derived from an EMBL/GenBank/DDBJ whole genome shotgun (WGS) entry which is preliminary data.</text>
</comment>